<evidence type="ECO:0000256" key="2">
    <source>
        <dbReference type="SAM" id="Phobius"/>
    </source>
</evidence>
<keyword evidence="3" id="KW-0732">Signal</keyword>
<keyword evidence="2" id="KW-0472">Membrane</keyword>
<feature type="transmembrane region" description="Helical" evidence="2">
    <location>
        <begin position="1402"/>
        <end position="1425"/>
    </location>
</feature>
<dbReference type="EMBL" id="HBHE01000802">
    <property type="protein sequence ID" value="CAD9652960.1"/>
    <property type="molecule type" value="Transcribed_RNA"/>
</dbReference>
<feature type="domain" description="WW" evidence="4">
    <location>
        <begin position="1984"/>
        <end position="2016"/>
    </location>
</feature>
<keyword evidence="2" id="KW-0812">Transmembrane</keyword>
<dbReference type="PROSITE" id="PS01159">
    <property type="entry name" value="WW_DOMAIN_1"/>
    <property type="match status" value="1"/>
</dbReference>
<feature type="transmembrane region" description="Helical" evidence="2">
    <location>
        <begin position="1704"/>
        <end position="1732"/>
    </location>
</feature>
<feature type="compositionally biased region" description="Low complexity" evidence="1">
    <location>
        <begin position="1962"/>
        <end position="1974"/>
    </location>
</feature>
<feature type="transmembrane region" description="Helical" evidence="2">
    <location>
        <begin position="1597"/>
        <end position="1621"/>
    </location>
</feature>
<feature type="compositionally biased region" description="Polar residues" evidence="1">
    <location>
        <begin position="1934"/>
        <end position="1951"/>
    </location>
</feature>
<reference evidence="5" key="1">
    <citation type="submission" date="2021-01" db="EMBL/GenBank/DDBJ databases">
        <authorList>
            <person name="Corre E."/>
            <person name="Pelletier E."/>
            <person name="Niang G."/>
            <person name="Scheremetjew M."/>
            <person name="Finn R."/>
            <person name="Kale V."/>
            <person name="Holt S."/>
            <person name="Cochrane G."/>
            <person name="Meng A."/>
            <person name="Brown T."/>
            <person name="Cohen L."/>
        </authorList>
    </citation>
    <scope>NUCLEOTIDE SEQUENCE</scope>
    <source>
        <strain evidence="5">CCMP 1866</strain>
    </source>
</reference>
<evidence type="ECO:0000313" key="5">
    <source>
        <dbReference type="EMBL" id="CAD9652960.1"/>
    </source>
</evidence>
<feature type="chain" id="PRO_5030906958" description="WW domain-containing protein" evidence="3">
    <location>
        <begin position="24"/>
        <end position="2060"/>
    </location>
</feature>
<dbReference type="Pfam" id="PF00397">
    <property type="entry name" value="WW"/>
    <property type="match status" value="1"/>
</dbReference>
<sequence length="2060" mass="229177">MIATKGSLFVILLWLILATLGSAGTKNVILRVCPDDHDNSSGATEDCEDFEMVGDAFDMSAINDVIKRETATLIKKDFYDRRIREQKMARGLSVDEEDEEGNPIKVKEDGSVDATIKQDYVPRTPSSISLRSLVSGEGNFAKLNNLLNKVTIVIPDPDPIFAVDADELTTLVPEWGGIGLIGLGFQIWASVTNIQLSRIQIGNIQFDHSKPIDNSFVEIDLTLESIGLEANINWAYWLCECFIGGSCSDDFACTGSEESKTCTPKCMDGGLGITYNDETINMPTDKGCCQLNDEDRLQVKEDCEAMCKVMNPETKFGISPGSGSANGRTTQSFAFQKLRFNPRKEVQYVKFTEEQKNANSPFTLTYDSTTTATPGATGTTTNGMTSGMAEKDLKEMMTTKLMELPGIDSVNVENHHGGKEYRITFTSTGTLFSGANDLVNAPLPLLSTTFGSTSRHQMGEVLSTGPPRGSEAVDCPSDFTRGPEGHENECIVIIFDEINFEGGKTAALAKAIQKITNGLITNILETVVEGVVLKDLVIKDLLMDLFNDLLGDLNKDFFDTWIADAKSGVTFDRFAAQPMMESRLAGNDGYNRAEAPKHKVPLFDMIDPENQWMGYVKQAVDGLINFTPDENGNPPNNPLTPADIQLNELINSVAKNDDGLVEISDMNLVLMEGSDTFTKHYLELTKLYIGGLNTFTLAEVLNPIDKYTISNVLKLQKLSVEFDMKLIMWPSESEESVARSNNDVVEENLHINSLRLNDVTLDASLLVAIDQYLAGGIKAGALYDSPVDCIPKILHSLNISYFNLTAGSVQEPQLTEIFDPGTTIILNAISSFAFDSYGDMILWLLPTMSQTSLKAKLQGILEEKLQGTCPDPQPTNPPQFIDYQTDKEIQTLLDLANDNIFNDMDKLNEMIDSATDNGKISLLDNFHMDIVVPLGPTSELGIDIDLFDVSINSLATFNKAELIQPQSPFVMRNYAEMAKDPFPDTFLELHFNMTLAKNPGCTSNVDPKFAAGASCGSAETELADWDRATLIQNDFVLKLNMDHIKFLLTMTLKANKHRVKSLKLREAFALITNLDPICWYSTLDKVTIDQFSLLTQQFIVDWECKYCGSQGFRQAEINSVTDAAVTAMSANFNKVLRSFTRNLMGEESAAELAKKAVEGQAVCNCKTNPDITIEGPAENMVGDQKQYTDGVINDVNKNAIEMCIDDVTETKKYPNEAVVAYPTNLVIGIGILIAYMLYRCLLWPLSKLFIDCSRSGSRSQWFQQRKDKKDAKKAEYDMFKNDRSLAFHGAVTPWMKIIVPLWLWTCIGMFMASHSSVLATIDIKITLGGDVLNFKGFQVMMLKQSLEEMWAAKVYTLFFILFGFSFIWPYVKLIGLLFCWFLPPWIMPPAKRGGFIGFLDLAGKWSLIDIYVFIMIMSAFLMHIYSAPSMEPLIGLSFYQLDLQVTPMFGILASMIAGCLMPVTNELMIIAHRNAVADTKDKEYTKRLEGAGNIRSISGSAPPLPMTGAANAGSTLDTIGEDDETGRESDGVFGMSNPMEAAQQHRGRTPSTWFQAGTNDVKGFRKQLVDTRYALSHHVWENQGSKFRIALKRPGRFLFMIMLFFPSFLAVIGGLSTAWTFDRDGLVGLLIDIGDEGADVTEYSVWNVGLILVKEQLTSSFLETFTILFCCFCCIAFAFIFPVLQQLAMMYTWAKPMTLKELKIWYFVVEVCSGWATMDVFIISIFVCLMQVGMLSSVMIPPICEFLDPLVPYGFIDSKDARCFLVNAWLGPGTFILFLAAVAGTFSLSFFQGACLAAIEDRENRIKGIEMHGDLNLGVSSKWAYMQFRVFKTLFLIDRSIKEEYRDIRQEQKDRRRAKVRKWKNKFTPKFLKKGRLLEEGEEKEEEESSSGEENSDDSFETEGNDSSTRDSSFERESSIVLPPSRPAPKELMNQRQESASHSNSRNGNKSTGEKKTMPRGDSSSDSFQSRDSSIIAAPPRKTDALPPGWTEQQHENGVYYWNFQTGVTTWDRPQWGKGESKPPPAPMSEASESFDDDDSFTQGSIQMKALGKGNSKEIV</sequence>
<evidence type="ECO:0000256" key="1">
    <source>
        <dbReference type="SAM" id="MobiDB-lite"/>
    </source>
</evidence>
<dbReference type="InterPro" id="IPR001202">
    <property type="entry name" value="WW_dom"/>
</dbReference>
<evidence type="ECO:0000256" key="3">
    <source>
        <dbReference type="SAM" id="SignalP"/>
    </source>
</evidence>
<feature type="region of interest" description="Disordered" evidence="1">
    <location>
        <begin position="1875"/>
        <end position="1992"/>
    </location>
</feature>
<dbReference type="PANTHER" id="PTHR34730:SF1">
    <property type="entry name" value="PARAQUAT-INDUCIBLE PROTEIN A"/>
    <property type="match status" value="1"/>
</dbReference>
<dbReference type="SUPFAM" id="SSF51045">
    <property type="entry name" value="WW domain"/>
    <property type="match status" value="1"/>
</dbReference>
<feature type="compositionally biased region" description="Basic and acidic residues" evidence="1">
    <location>
        <begin position="1908"/>
        <end position="1918"/>
    </location>
</feature>
<name>A0A7S2QV82_9STRA</name>
<dbReference type="InterPro" id="IPR036020">
    <property type="entry name" value="WW_dom_sf"/>
</dbReference>
<accession>A0A7S2QV82</accession>
<feature type="compositionally biased region" description="Low complexity" evidence="1">
    <location>
        <begin position="368"/>
        <end position="386"/>
    </location>
</feature>
<proteinExistence type="predicted"/>
<dbReference type="CDD" id="cd00201">
    <property type="entry name" value="WW"/>
    <property type="match status" value="1"/>
</dbReference>
<organism evidence="5">
    <name type="scientific">Triparma pacifica</name>
    <dbReference type="NCBI Taxonomy" id="91992"/>
    <lineage>
        <taxon>Eukaryota</taxon>
        <taxon>Sar</taxon>
        <taxon>Stramenopiles</taxon>
        <taxon>Ochrophyta</taxon>
        <taxon>Bolidophyceae</taxon>
        <taxon>Parmales</taxon>
        <taxon>Triparmaceae</taxon>
        <taxon>Triparma</taxon>
    </lineage>
</organism>
<feature type="transmembrane region" description="Helical" evidence="2">
    <location>
        <begin position="1445"/>
        <end position="1463"/>
    </location>
</feature>
<dbReference type="SMART" id="SM00456">
    <property type="entry name" value="WW"/>
    <property type="match status" value="1"/>
</dbReference>
<feature type="compositionally biased region" description="Acidic residues" evidence="1">
    <location>
        <begin position="1880"/>
        <end position="1904"/>
    </location>
</feature>
<keyword evidence="2" id="KW-1133">Transmembrane helix</keyword>
<protein>
    <recommendedName>
        <fullName evidence="4">WW domain-containing protein</fullName>
    </recommendedName>
</protein>
<feature type="transmembrane region" description="Helical" evidence="2">
    <location>
        <begin position="1218"/>
        <end position="1238"/>
    </location>
</feature>
<feature type="signal peptide" evidence="3">
    <location>
        <begin position="1"/>
        <end position="23"/>
    </location>
</feature>
<dbReference type="PANTHER" id="PTHR34730">
    <property type="entry name" value="UNNAMED PRODUCT"/>
    <property type="match status" value="1"/>
</dbReference>
<evidence type="ECO:0000259" key="4">
    <source>
        <dbReference type="PROSITE" id="PS50020"/>
    </source>
</evidence>
<feature type="region of interest" description="Disordered" evidence="1">
    <location>
        <begin position="362"/>
        <end position="386"/>
    </location>
</feature>
<dbReference type="Gene3D" id="2.20.70.10">
    <property type="match status" value="1"/>
</dbReference>
<dbReference type="PROSITE" id="PS50020">
    <property type="entry name" value="WW_DOMAIN_2"/>
    <property type="match status" value="1"/>
</dbReference>
<gene>
    <name evidence="5" type="ORF">TPAC0785_LOCUS510</name>
</gene>
<feature type="region of interest" description="Disordered" evidence="1">
    <location>
        <begin position="2012"/>
        <end position="2060"/>
    </location>
</feature>
<feature type="transmembrane region" description="Helical" evidence="2">
    <location>
        <begin position="1665"/>
        <end position="1684"/>
    </location>
</feature>